<accession>A0A6G0WVR2</accession>
<name>A0A6G0WVR2_9STRA</name>
<gene>
    <name evidence="2" type="ORF">Ae201684_011236</name>
</gene>
<keyword evidence="3" id="KW-1185">Reference proteome</keyword>
<evidence type="ECO:0000313" key="2">
    <source>
        <dbReference type="EMBL" id="KAF0731616.1"/>
    </source>
</evidence>
<feature type="region of interest" description="Disordered" evidence="1">
    <location>
        <begin position="358"/>
        <end position="378"/>
    </location>
</feature>
<evidence type="ECO:0000256" key="1">
    <source>
        <dbReference type="SAM" id="MobiDB-lite"/>
    </source>
</evidence>
<dbReference type="AlphaFoldDB" id="A0A6G0WVR2"/>
<dbReference type="EMBL" id="VJMJ01000141">
    <property type="protein sequence ID" value="KAF0731616.1"/>
    <property type="molecule type" value="Genomic_DNA"/>
</dbReference>
<dbReference type="VEuPathDB" id="FungiDB:AeMF1_014854"/>
<dbReference type="Proteomes" id="UP000481153">
    <property type="component" value="Unassembled WGS sequence"/>
</dbReference>
<comment type="caution">
    <text evidence="2">The sequence shown here is derived from an EMBL/GenBank/DDBJ whole genome shotgun (WGS) entry which is preliminary data.</text>
</comment>
<sequence>MAEWKRRRDDAETEDRLKEDFVVPKCSVADRMEISTKQLHRPPLRHLHIDDVRDKKSKLQLEKTAIVIRELIAATGLTEDEIAAMDNPTSKKTFHTAFLQLHPAKDPGMHVIALFASRSDSSPASVPTCMKLWSLWFRAPRKPWCFRGVHELPLEMQAEHSQYVLLMNKLRQIALDMGLIESKDTIKLNEAPFKALFSLVFDSFTSQCGPSCTLTPESVCSEAVAWSQVDLDVAFRLEGAVFPVSLDAYDVASVVLGHGLTHGSPFSLVEQWHEASMDYRSKTKLGIDVLVQIAVDHNVVESIQFLEAIQDEGKIMDVFDRSFAILKDQLLDHVKPRIYPHLLSHSVFHAMNPNAWIRSTTENESSKKKKKPKSEPSQ</sequence>
<reference evidence="2 3" key="1">
    <citation type="submission" date="2019-07" db="EMBL/GenBank/DDBJ databases">
        <title>Genomics analysis of Aphanomyces spp. identifies a new class of oomycete effector associated with host adaptation.</title>
        <authorList>
            <person name="Gaulin E."/>
        </authorList>
    </citation>
    <scope>NUCLEOTIDE SEQUENCE [LARGE SCALE GENOMIC DNA]</scope>
    <source>
        <strain evidence="2 3">ATCC 201684</strain>
    </source>
</reference>
<organism evidence="2 3">
    <name type="scientific">Aphanomyces euteiches</name>
    <dbReference type="NCBI Taxonomy" id="100861"/>
    <lineage>
        <taxon>Eukaryota</taxon>
        <taxon>Sar</taxon>
        <taxon>Stramenopiles</taxon>
        <taxon>Oomycota</taxon>
        <taxon>Saprolegniomycetes</taxon>
        <taxon>Saprolegniales</taxon>
        <taxon>Verrucalvaceae</taxon>
        <taxon>Aphanomyces</taxon>
    </lineage>
</organism>
<protein>
    <submittedName>
        <fullName evidence="2">Uncharacterized protein</fullName>
    </submittedName>
</protein>
<evidence type="ECO:0000313" key="3">
    <source>
        <dbReference type="Proteomes" id="UP000481153"/>
    </source>
</evidence>
<proteinExistence type="predicted"/>